<dbReference type="PANTHER" id="PTHR11469">
    <property type="entry name" value="GLUCOSE-6-PHOSPHATE ISOMERASE"/>
    <property type="match status" value="1"/>
</dbReference>
<dbReference type="EMBL" id="CP036276">
    <property type="protein sequence ID" value="QDU42813.1"/>
    <property type="molecule type" value="Genomic_DNA"/>
</dbReference>
<dbReference type="InterPro" id="IPR001672">
    <property type="entry name" value="G6P_Isomerase"/>
</dbReference>
<dbReference type="RefSeq" id="WP_145374819.1">
    <property type="nucleotide sequence ID" value="NZ_CP036276.1"/>
</dbReference>
<evidence type="ECO:0000256" key="7">
    <source>
        <dbReference type="ARBA" id="ARBA00023235"/>
    </source>
</evidence>
<dbReference type="PRINTS" id="PR00662">
    <property type="entry name" value="G6PISOMERASE"/>
</dbReference>
<dbReference type="GO" id="GO:0051156">
    <property type="term" value="P:glucose 6-phosphate metabolic process"/>
    <property type="evidence" value="ECO:0007669"/>
    <property type="project" value="TreeGrafter"/>
</dbReference>
<accession>A0A517ZK71</accession>
<proteinExistence type="inferred from homology"/>
<evidence type="ECO:0000256" key="6">
    <source>
        <dbReference type="ARBA" id="ARBA00023152"/>
    </source>
</evidence>
<dbReference type="FunFam" id="3.40.50.10490:FF:000016">
    <property type="entry name" value="Glucose-6-phosphate isomerase"/>
    <property type="match status" value="1"/>
</dbReference>
<evidence type="ECO:0000256" key="8">
    <source>
        <dbReference type="ARBA" id="ARBA00029321"/>
    </source>
</evidence>
<dbReference type="InterPro" id="IPR035476">
    <property type="entry name" value="SIS_PGI_1"/>
</dbReference>
<comment type="catalytic activity">
    <reaction evidence="8 9">
        <text>alpha-D-glucose 6-phosphate = beta-D-fructose 6-phosphate</text>
        <dbReference type="Rhea" id="RHEA:11816"/>
        <dbReference type="ChEBI" id="CHEBI:57634"/>
        <dbReference type="ChEBI" id="CHEBI:58225"/>
        <dbReference type="EC" id="5.3.1.9"/>
    </reaction>
</comment>
<name>A0A517ZK71_9PLAN</name>
<dbReference type="GO" id="GO:0004347">
    <property type="term" value="F:glucose-6-phosphate isomerase activity"/>
    <property type="evidence" value="ECO:0007669"/>
    <property type="project" value="UniProtKB-EC"/>
</dbReference>
<evidence type="ECO:0000256" key="2">
    <source>
        <dbReference type="ARBA" id="ARBA00006604"/>
    </source>
</evidence>
<dbReference type="GO" id="GO:0005829">
    <property type="term" value="C:cytosol"/>
    <property type="evidence" value="ECO:0007669"/>
    <property type="project" value="TreeGrafter"/>
</dbReference>
<reference evidence="10 11" key="1">
    <citation type="submission" date="2019-02" db="EMBL/GenBank/DDBJ databases">
        <title>Deep-cultivation of Planctomycetes and their phenomic and genomic characterization uncovers novel biology.</title>
        <authorList>
            <person name="Wiegand S."/>
            <person name="Jogler M."/>
            <person name="Boedeker C."/>
            <person name="Pinto D."/>
            <person name="Vollmers J."/>
            <person name="Rivas-Marin E."/>
            <person name="Kohn T."/>
            <person name="Peeters S.H."/>
            <person name="Heuer A."/>
            <person name="Rast P."/>
            <person name="Oberbeckmann S."/>
            <person name="Bunk B."/>
            <person name="Jeske O."/>
            <person name="Meyerdierks A."/>
            <person name="Storesund J.E."/>
            <person name="Kallscheuer N."/>
            <person name="Luecker S."/>
            <person name="Lage O.M."/>
            <person name="Pohl T."/>
            <person name="Merkel B.J."/>
            <person name="Hornburger P."/>
            <person name="Mueller R.-W."/>
            <person name="Bruemmer F."/>
            <person name="Labrenz M."/>
            <person name="Spormann A.M."/>
            <person name="Op den Camp H."/>
            <person name="Overmann J."/>
            <person name="Amann R."/>
            <person name="Jetten M.S.M."/>
            <person name="Mascher T."/>
            <person name="Medema M.H."/>
            <person name="Devos D.P."/>
            <person name="Kaster A.-K."/>
            <person name="Ovreas L."/>
            <person name="Rohde M."/>
            <person name="Galperin M.Y."/>
            <person name="Jogler C."/>
        </authorList>
    </citation>
    <scope>NUCLEOTIDE SEQUENCE [LARGE SCALE GENOMIC DNA]</scope>
    <source>
        <strain evidence="10 11">Mal52</strain>
    </source>
</reference>
<dbReference type="PROSITE" id="PS51463">
    <property type="entry name" value="P_GLUCOSE_ISOMERASE_3"/>
    <property type="match status" value="1"/>
</dbReference>
<protein>
    <recommendedName>
        <fullName evidence="3 9">Glucose-6-phosphate isomerase</fullName>
        <ecNumber evidence="3 9">5.3.1.9</ecNumber>
    </recommendedName>
</protein>
<keyword evidence="4 9" id="KW-0312">Gluconeogenesis</keyword>
<sequence length="470" mass="50581">MSDHIRYSAAAAESLIQAVDFDKVQTAVLAARNEVIADVGLLHAGCDIPAEKQPLDAGFIELPKHLLAEWDESGDDSLLGRIETAAAQFAGQVDRMLVLGIGGSYMGARALFEALCHPYHNELSREKRNGIPKLSFEGNNVDTAAVSGLLELLAAGTDPAEIADRWGIVVISKSGGTLETAVAFRVFRQALEEFYGSDSAEALGLVIPVTGETGKLRNFSNLRGYPATFPIPDGVGGRFSVFTAVGLLPAAVLGIDIKQLLRGAADATERFHTADYDDNPTLQYTAVSHYLETEHGLNIRVLSTWGKRLEVVGLWYDQLLAESLGKAEKGATPITGVNTRDLHSRGQQHQEGTLDKLITNLYVEPDANGAVTVPAVPDALNQDELNKYSGKNLPEILQAAMQGTNQAYADVNRPTADLVLPKLDAYNIGALLQMLMLATATEGRLMGINPYGQPGVEDYKRNMNAILSRS</sequence>
<comment type="similarity">
    <text evidence="2 9">Belongs to the GPI family.</text>
</comment>
<dbReference type="SUPFAM" id="SSF53697">
    <property type="entry name" value="SIS domain"/>
    <property type="match status" value="1"/>
</dbReference>
<keyword evidence="7 9" id="KW-0413">Isomerase</keyword>
<dbReference type="CDD" id="cd05015">
    <property type="entry name" value="SIS_PGI_1"/>
    <property type="match status" value="1"/>
</dbReference>
<keyword evidence="6 9" id="KW-0324">Glycolysis</keyword>
<evidence type="ECO:0000256" key="3">
    <source>
        <dbReference type="ARBA" id="ARBA00011952"/>
    </source>
</evidence>
<dbReference type="EC" id="5.3.1.9" evidence="3 9"/>
<evidence type="ECO:0000256" key="4">
    <source>
        <dbReference type="ARBA" id="ARBA00022432"/>
    </source>
</evidence>
<dbReference type="KEGG" id="sdyn:Mal52_12810"/>
<evidence type="ECO:0000256" key="5">
    <source>
        <dbReference type="ARBA" id="ARBA00022490"/>
    </source>
</evidence>
<dbReference type="Gene3D" id="3.40.50.10490">
    <property type="entry name" value="Glucose-6-phosphate isomerase like protein, domain 1"/>
    <property type="match status" value="2"/>
</dbReference>
<dbReference type="UniPathway" id="UPA00109">
    <property type="reaction ID" value="UER00181"/>
</dbReference>
<dbReference type="PANTHER" id="PTHR11469:SF1">
    <property type="entry name" value="GLUCOSE-6-PHOSPHATE ISOMERASE"/>
    <property type="match status" value="1"/>
</dbReference>
<dbReference type="InterPro" id="IPR046348">
    <property type="entry name" value="SIS_dom_sf"/>
</dbReference>
<dbReference type="GO" id="GO:0048029">
    <property type="term" value="F:monosaccharide binding"/>
    <property type="evidence" value="ECO:0007669"/>
    <property type="project" value="TreeGrafter"/>
</dbReference>
<keyword evidence="5" id="KW-0963">Cytoplasm</keyword>
<evidence type="ECO:0000313" key="10">
    <source>
        <dbReference type="EMBL" id="QDU42813.1"/>
    </source>
</evidence>
<dbReference type="Proteomes" id="UP000319383">
    <property type="component" value="Chromosome"/>
</dbReference>
<dbReference type="InterPro" id="IPR035482">
    <property type="entry name" value="SIS_PGI_2"/>
</dbReference>
<dbReference type="GO" id="GO:0006096">
    <property type="term" value="P:glycolytic process"/>
    <property type="evidence" value="ECO:0007669"/>
    <property type="project" value="UniProtKB-UniPathway"/>
</dbReference>
<dbReference type="InterPro" id="IPR018189">
    <property type="entry name" value="Phosphoglucose_isomerase_CS"/>
</dbReference>
<gene>
    <name evidence="10" type="primary">pgi</name>
    <name evidence="10" type="ORF">Mal52_12810</name>
</gene>
<keyword evidence="11" id="KW-1185">Reference proteome</keyword>
<dbReference type="PROSITE" id="PS00765">
    <property type="entry name" value="P_GLUCOSE_ISOMERASE_1"/>
    <property type="match status" value="1"/>
</dbReference>
<dbReference type="GO" id="GO:0097367">
    <property type="term" value="F:carbohydrate derivative binding"/>
    <property type="evidence" value="ECO:0007669"/>
    <property type="project" value="InterPro"/>
</dbReference>
<dbReference type="CDD" id="cd05016">
    <property type="entry name" value="SIS_PGI_2"/>
    <property type="match status" value="1"/>
</dbReference>
<evidence type="ECO:0000256" key="9">
    <source>
        <dbReference type="RuleBase" id="RU000612"/>
    </source>
</evidence>
<organism evidence="10 11">
    <name type="scientific">Symmachiella dynata</name>
    <dbReference type="NCBI Taxonomy" id="2527995"/>
    <lineage>
        <taxon>Bacteria</taxon>
        <taxon>Pseudomonadati</taxon>
        <taxon>Planctomycetota</taxon>
        <taxon>Planctomycetia</taxon>
        <taxon>Planctomycetales</taxon>
        <taxon>Planctomycetaceae</taxon>
        <taxon>Symmachiella</taxon>
    </lineage>
</organism>
<dbReference type="AlphaFoldDB" id="A0A517ZK71"/>
<evidence type="ECO:0000313" key="11">
    <source>
        <dbReference type="Proteomes" id="UP000319383"/>
    </source>
</evidence>
<comment type="pathway">
    <text evidence="1 9">Carbohydrate degradation; glycolysis; D-glyceraldehyde 3-phosphate and glycerone phosphate from D-glucose: step 2/4.</text>
</comment>
<dbReference type="Pfam" id="PF00342">
    <property type="entry name" value="PGI"/>
    <property type="match status" value="2"/>
</dbReference>
<evidence type="ECO:0000256" key="1">
    <source>
        <dbReference type="ARBA" id="ARBA00004926"/>
    </source>
</evidence>
<dbReference type="GO" id="GO:0006094">
    <property type="term" value="P:gluconeogenesis"/>
    <property type="evidence" value="ECO:0007669"/>
    <property type="project" value="UniProtKB-KW"/>
</dbReference>